<keyword evidence="3" id="KW-1006">Bacterial flagellum protein export</keyword>
<evidence type="ECO:0000256" key="5">
    <source>
        <dbReference type="SAM" id="MobiDB-lite"/>
    </source>
</evidence>
<feature type="transmembrane region" description="Helical" evidence="6">
    <location>
        <begin position="186"/>
        <end position="207"/>
    </location>
</feature>
<comment type="caution">
    <text evidence="7">The sequence shown here is derived from an EMBL/GenBank/DDBJ whole genome shotgun (WGS) entry which is preliminary data.</text>
</comment>
<gene>
    <name evidence="7" type="ORF">OE749_11535</name>
</gene>
<dbReference type="PRINTS" id="PR00950">
    <property type="entry name" value="TYPE3IMSPROT"/>
</dbReference>
<dbReference type="Gene3D" id="3.40.1690.10">
    <property type="entry name" value="secretion proteins EscU"/>
    <property type="match status" value="1"/>
</dbReference>
<sequence length="351" mass="39352">MSDEHKSEQASSHKLKEARKQGQTFKSMELNGWLLLLISVAYLAIFSGEMASQLKLIVVQHIGDQLISPNNNINNVSGDLLFNVIGLLIPFFSILIIFSIGINILTKGWVFSAAPLKPKFEKMNPIKGFKKLFSKKNLFELVKQVLKLVVVVALLVWIFPTVYYHFVNASSSSSLDELGNVFLQEMIRVAALILAITIPLVLLDILFSKWDFSKQMMMSKREVKDEHKKREGDPQIKSKRKEKQNELGKKLKSLSTVKTADVVVNNPTHIAVAIKFDPQTMVAPIVTSSGRGLIGQFIRKEAARHGVAQITDIPLARGIYKNIKIGHPITPEYYQGLAPFYRQLLNVGATQ</sequence>
<comment type="similarity">
    <text evidence="1">Belongs to the type III secretion exporter family.</text>
</comment>
<comment type="function">
    <text evidence="4">Required for formation of the rod structure in the basal body of the flagellar apparatus. Together with FliI and FliH, may constitute the export apparatus of flagellin.</text>
</comment>
<dbReference type="RefSeq" id="WP_263712608.1">
    <property type="nucleotide sequence ID" value="NZ_JAOWKX010000005.1"/>
</dbReference>
<feature type="transmembrane region" description="Helical" evidence="6">
    <location>
        <begin position="30"/>
        <end position="48"/>
    </location>
</feature>
<evidence type="ECO:0000256" key="1">
    <source>
        <dbReference type="ARBA" id="ARBA00010690"/>
    </source>
</evidence>
<dbReference type="InterPro" id="IPR029025">
    <property type="entry name" value="T3SS_substrate_exporter_C"/>
</dbReference>
<feature type="transmembrane region" description="Helical" evidence="6">
    <location>
        <begin position="145"/>
        <end position="166"/>
    </location>
</feature>
<dbReference type="PANTHER" id="PTHR30531">
    <property type="entry name" value="FLAGELLAR BIOSYNTHETIC PROTEIN FLHB"/>
    <property type="match status" value="1"/>
</dbReference>
<feature type="compositionally biased region" description="Basic and acidic residues" evidence="5">
    <location>
        <begin position="221"/>
        <end position="236"/>
    </location>
</feature>
<name>A0ABT3A9H1_9ALTE</name>
<evidence type="ECO:0000256" key="3">
    <source>
        <dbReference type="ARBA" id="ARBA00023225"/>
    </source>
</evidence>
<dbReference type="Proteomes" id="UP001652504">
    <property type="component" value="Unassembled WGS sequence"/>
</dbReference>
<keyword evidence="8" id="KW-1185">Reference proteome</keyword>
<proteinExistence type="inferred from homology"/>
<dbReference type="EMBL" id="JAOWKX010000005">
    <property type="protein sequence ID" value="MCV2885325.1"/>
    <property type="molecule type" value="Genomic_DNA"/>
</dbReference>
<accession>A0ABT3A9H1</accession>
<evidence type="ECO:0000313" key="7">
    <source>
        <dbReference type="EMBL" id="MCV2885325.1"/>
    </source>
</evidence>
<evidence type="ECO:0000256" key="6">
    <source>
        <dbReference type="SAM" id="Phobius"/>
    </source>
</evidence>
<protein>
    <recommendedName>
        <fullName evidence="2">Flagellar biosynthetic protein FlhB</fullName>
    </recommendedName>
</protein>
<dbReference type="Pfam" id="PF01312">
    <property type="entry name" value="Bac_export_2"/>
    <property type="match status" value="1"/>
</dbReference>
<keyword evidence="6" id="KW-0472">Membrane</keyword>
<dbReference type="InterPro" id="IPR006135">
    <property type="entry name" value="T3SS_substrate_exporter"/>
</dbReference>
<evidence type="ECO:0000256" key="2">
    <source>
        <dbReference type="ARBA" id="ARBA00021622"/>
    </source>
</evidence>
<keyword evidence="6" id="KW-1133">Transmembrane helix</keyword>
<feature type="transmembrane region" description="Helical" evidence="6">
    <location>
        <begin position="80"/>
        <end position="105"/>
    </location>
</feature>
<reference evidence="7 8" key="1">
    <citation type="submission" date="2022-10" db="EMBL/GenBank/DDBJ databases">
        <title>Aestuariibacter sp. AA17 isolated from Montipora capitata coral fragment.</title>
        <authorList>
            <person name="Emsley S.A."/>
            <person name="Pfannmuller K.M."/>
            <person name="Loughran R.M."/>
            <person name="Shlafstein M."/>
            <person name="Papke E."/>
            <person name="Saw J.H."/>
            <person name="Ushijima B."/>
            <person name="Videau P."/>
        </authorList>
    </citation>
    <scope>NUCLEOTIDE SEQUENCE [LARGE SCALE GENOMIC DNA]</scope>
    <source>
        <strain evidence="7 8">AA17</strain>
    </source>
</reference>
<keyword evidence="3" id="KW-0653">Protein transport</keyword>
<feature type="region of interest" description="Disordered" evidence="5">
    <location>
        <begin position="221"/>
        <end position="246"/>
    </location>
</feature>
<dbReference type="SUPFAM" id="SSF160544">
    <property type="entry name" value="EscU C-terminal domain-like"/>
    <property type="match status" value="1"/>
</dbReference>
<evidence type="ECO:0000313" key="8">
    <source>
        <dbReference type="Proteomes" id="UP001652504"/>
    </source>
</evidence>
<organism evidence="7 8">
    <name type="scientific">Fluctibacter corallii</name>
    <dbReference type="NCBI Taxonomy" id="2984329"/>
    <lineage>
        <taxon>Bacteria</taxon>
        <taxon>Pseudomonadati</taxon>
        <taxon>Pseudomonadota</taxon>
        <taxon>Gammaproteobacteria</taxon>
        <taxon>Alteromonadales</taxon>
        <taxon>Alteromonadaceae</taxon>
        <taxon>Fluctibacter</taxon>
    </lineage>
</organism>
<evidence type="ECO:0000256" key="4">
    <source>
        <dbReference type="ARBA" id="ARBA00025078"/>
    </source>
</evidence>
<keyword evidence="6" id="KW-0812">Transmembrane</keyword>
<keyword evidence="3" id="KW-0813">Transport</keyword>
<dbReference type="PANTHER" id="PTHR30531:SF12">
    <property type="entry name" value="FLAGELLAR BIOSYNTHETIC PROTEIN FLHB"/>
    <property type="match status" value="1"/>
</dbReference>